<evidence type="ECO:0000313" key="4">
    <source>
        <dbReference type="Proteomes" id="UP000229344"/>
    </source>
</evidence>
<dbReference type="Proteomes" id="UP000229344">
    <property type="component" value="Unassembled WGS sequence"/>
</dbReference>
<dbReference type="AlphaFoldDB" id="A0A2H0UE50"/>
<dbReference type="EMBL" id="PFBI01000004">
    <property type="protein sequence ID" value="PIR84689.1"/>
    <property type="molecule type" value="Genomic_DNA"/>
</dbReference>
<reference evidence="4" key="1">
    <citation type="submission" date="2017-09" db="EMBL/GenBank/DDBJ databases">
        <title>Depth-based differentiation of microbial function through sediment-hosted aquifers and enrichment of novel symbionts in the deep terrestrial subsurface.</title>
        <authorList>
            <person name="Probst A.J."/>
            <person name="Ladd B."/>
            <person name="Jarett J.K."/>
            <person name="Geller-Mcgrath D.E."/>
            <person name="Sieber C.M.K."/>
            <person name="Emerson J.B."/>
            <person name="Anantharaman K."/>
            <person name="Thomas B.C."/>
            <person name="Malmstrom R."/>
            <person name="Stieglmeier M."/>
            <person name="Klingl A."/>
            <person name="Woyke T."/>
            <person name="Ryan C.M."/>
            <person name="Banfield J.F."/>
        </authorList>
    </citation>
    <scope>NUCLEOTIDE SEQUENCE [LARGE SCALE GENOMIC DNA]</scope>
</reference>
<keyword evidence="2" id="KW-0732">Signal</keyword>
<protein>
    <recommendedName>
        <fullName evidence="5">DUF916 domain-containing protein</fullName>
    </recommendedName>
</protein>
<evidence type="ECO:0000256" key="2">
    <source>
        <dbReference type="SAM" id="SignalP"/>
    </source>
</evidence>
<keyword evidence="1" id="KW-0812">Transmembrane</keyword>
<feature type="chain" id="PRO_5013701951" description="DUF916 domain-containing protein" evidence="2">
    <location>
        <begin position="31"/>
        <end position="338"/>
    </location>
</feature>
<evidence type="ECO:0000256" key="1">
    <source>
        <dbReference type="SAM" id="Phobius"/>
    </source>
</evidence>
<comment type="caution">
    <text evidence="3">The sequence shown here is derived from an EMBL/GenBank/DDBJ whole genome shotgun (WGS) entry which is preliminary data.</text>
</comment>
<accession>A0A2H0UE50</accession>
<sequence length="338" mass="37682">MQKTMISRAVTLAVLMSVAFLYALPHSLFAQESVDTSEVSSPSYIYDTVPNAEDVIGDFVVGPGKAELSVAPRTSKTIDITITNRTGVTRDFIFSIEDVSGSRDGSSAVILLGEDRGPYTLKDYIQIPTEPITLKQGQRVKVPITITVPLDAEPGGRYGSVLVETVSQKIEETETMAARSPLVARIGTLFFLTIPGDAKTEGSLQEFTTVPKSHIFNSGPIDFSLLYENTGSVHINPYGEIRITNMLGEEVGFVELEPWFALPDSLRLREVTWNRDFLVGRYTATAHINRGYDDIIDTMEISFWVIPWKLAGVTFGIIFIILYTIRTFFKRFEFKRKD</sequence>
<name>A0A2H0UE50_9BACT</name>
<evidence type="ECO:0000313" key="3">
    <source>
        <dbReference type="EMBL" id="PIR84689.1"/>
    </source>
</evidence>
<feature type="transmembrane region" description="Helical" evidence="1">
    <location>
        <begin position="308"/>
        <end position="329"/>
    </location>
</feature>
<keyword evidence="1" id="KW-1133">Transmembrane helix</keyword>
<gene>
    <name evidence="3" type="ORF">COU16_00680</name>
</gene>
<proteinExistence type="predicted"/>
<feature type="signal peptide" evidence="2">
    <location>
        <begin position="1"/>
        <end position="30"/>
    </location>
</feature>
<keyword evidence="1" id="KW-0472">Membrane</keyword>
<evidence type="ECO:0008006" key="5">
    <source>
        <dbReference type="Google" id="ProtNLM"/>
    </source>
</evidence>
<organism evidence="3 4">
    <name type="scientific">Candidatus Kaiserbacteria bacterium CG10_big_fil_rev_8_21_14_0_10_47_16</name>
    <dbReference type="NCBI Taxonomy" id="1974608"/>
    <lineage>
        <taxon>Bacteria</taxon>
        <taxon>Candidatus Kaiseribacteriota</taxon>
    </lineage>
</organism>